<dbReference type="SMART" id="SM00530">
    <property type="entry name" value="HTH_XRE"/>
    <property type="match status" value="1"/>
</dbReference>
<dbReference type="SUPFAM" id="SSF47413">
    <property type="entry name" value="lambda repressor-like DNA-binding domains"/>
    <property type="match status" value="1"/>
</dbReference>
<name>A0A0K0XZH4_9GAMM</name>
<dbReference type="InterPro" id="IPR010982">
    <property type="entry name" value="Lambda_DNA-bd_dom_sf"/>
</dbReference>
<dbReference type="OrthoDB" id="21915at2"/>
<dbReference type="Pfam" id="PF01381">
    <property type="entry name" value="HTH_3"/>
    <property type="match status" value="1"/>
</dbReference>
<dbReference type="EMBL" id="CP012154">
    <property type="protein sequence ID" value="AKS43084.1"/>
    <property type="molecule type" value="Genomic_DNA"/>
</dbReference>
<dbReference type="GO" id="GO:0005886">
    <property type="term" value="C:plasma membrane"/>
    <property type="evidence" value="ECO:0007669"/>
    <property type="project" value="TreeGrafter"/>
</dbReference>
<dbReference type="Pfam" id="PF05656">
    <property type="entry name" value="DUF805"/>
    <property type="match status" value="1"/>
</dbReference>
<sequence length="180" mass="20170">MKLDAKRIRQLRSDRQWTQEQLAEVCGLNLRTIQRVERQGQGSGETLRALASVFEVPAESLIATTDSDASMPLRILARGFERYHDFEGRDPRSDYWWFFGLLILGLAICQLIHPVVLALASLITLLPLLAAGSRRLRDAGHSPWWQLFFLVPFGFVPVLILMALPSAAAPETEQTSEQAG</sequence>
<gene>
    <name evidence="1" type="ORF">WM2015_2726</name>
</gene>
<protein>
    <submittedName>
        <fullName evidence="1">XRE family transcriptional regulator</fullName>
    </submittedName>
</protein>
<dbReference type="PANTHER" id="PTHR34980:SF2">
    <property type="entry name" value="INNER MEMBRANE PROTEIN YHAH-RELATED"/>
    <property type="match status" value="1"/>
</dbReference>
<dbReference type="Gene3D" id="1.10.260.40">
    <property type="entry name" value="lambda repressor-like DNA-binding domains"/>
    <property type="match status" value="1"/>
</dbReference>
<dbReference type="KEGG" id="wma:WM2015_2726"/>
<dbReference type="PROSITE" id="PS50943">
    <property type="entry name" value="HTH_CROC1"/>
    <property type="match status" value="1"/>
</dbReference>
<evidence type="ECO:0000313" key="1">
    <source>
        <dbReference type="EMBL" id="AKS43084.1"/>
    </source>
</evidence>
<proteinExistence type="predicted"/>
<dbReference type="RefSeq" id="WP_082169774.1">
    <property type="nucleotide sequence ID" value="NZ_CP012154.1"/>
</dbReference>
<evidence type="ECO:0000313" key="2">
    <source>
        <dbReference type="Proteomes" id="UP000066624"/>
    </source>
</evidence>
<keyword evidence="2" id="KW-1185">Reference proteome</keyword>
<dbReference type="PANTHER" id="PTHR34980">
    <property type="entry name" value="INNER MEMBRANE PROTEIN-RELATED-RELATED"/>
    <property type="match status" value="1"/>
</dbReference>
<dbReference type="InterPro" id="IPR008523">
    <property type="entry name" value="DUF805"/>
</dbReference>
<dbReference type="AlphaFoldDB" id="A0A0K0XZH4"/>
<organism evidence="1 2">
    <name type="scientific">Wenzhouxiangella marina</name>
    <dbReference type="NCBI Taxonomy" id="1579979"/>
    <lineage>
        <taxon>Bacteria</taxon>
        <taxon>Pseudomonadati</taxon>
        <taxon>Pseudomonadota</taxon>
        <taxon>Gammaproteobacteria</taxon>
        <taxon>Chromatiales</taxon>
        <taxon>Wenzhouxiangellaceae</taxon>
        <taxon>Wenzhouxiangella</taxon>
    </lineage>
</organism>
<dbReference type="CDD" id="cd00093">
    <property type="entry name" value="HTH_XRE"/>
    <property type="match status" value="1"/>
</dbReference>
<reference evidence="1 2" key="1">
    <citation type="submission" date="2015-07" db="EMBL/GenBank/DDBJ databases">
        <authorList>
            <person name="Noorani M."/>
        </authorList>
    </citation>
    <scope>NUCLEOTIDE SEQUENCE [LARGE SCALE GENOMIC DNA]</scope>
    <source>
        <strain evidence="1 2">KCTC 42284</strain>
    </source>
</reference>
<dbReference type="Proteomes" id="UP000066624">
    <property type="component" value="Chromosome"/>
</dbReference>
<dbReference type="InterPro" id="IPR001387">
    <property type="entry name" value="Cro/C1-type_HTH"/>
</dbReference>
<accession>A0A0K0XZH4</accession>
<dbReference type="STRING" id="1579979.WM2015_2726"/>
<dbReference type="GO" id="GO:0003677">
    <property type="term" value="F:DNA binding"/>
    <property type="evidence" value="ECO:0007669"/>
    <property type="project" value="InterPro"/>
</dbReference>